<gene>
    <name evidence="2" type="ORF">BBI04_003095</name>
</gene>
<feature type="transmembrane region" description="Helical" evidence="1">
    <location>
        <begin position="378"/>
        <end position="396"/>
    </location>
</feature>
<keyword evidence="1" id="KW-0472">Membrane</keyword>
<reference evidence="2 3" key="1">
    <citation type="submission" date="2019-11" db="EMBL/GenBank/DDBJ databases">
        <title>Whole-genome sequencing of Allorhizobium vitis.</title>
        <authorList>
            <person name="Gan H.M."/>
            <person name="Savka M.A."/>
        </authorList>
    </citation>
    <scope>NUCLEOTIDE SEQUENCE [LARGE SCALE GENOMIC DNA]</scope>
    <source>
        <strain evidence="2 3">AB4</strain>
    </source>
</reference>
<dbReference type="RefSeq" id="WP_070164086.1">
    <property type="nucleotide sequence ID" value="NZ_CP118259.1"/>
</dbReference>
<evidence type="ECO:0000313" key="3">
    <source>
        <dbReference type="Proteomes" id="UP000175993"/>
    </source>
</evidence>
<feature type="transmembrane region" description="Helical" evidence="1">
    <location>
        <begin position="256"/>
        <end position="278"/>
    </location>
</feature>
<dbReference type="Proteomes" id="UP000175993">
    <property type="component" value="Unassembled WGS sequence"/>
</dbReference>
<keyword evidence="1" id="KW-1133">Transmembrane helix</keyword>
<feature type="transmembrane region" description="Helical" evidence="1">
    <location>
        <begin position="290"/>
        <end position="310"/>
    </location>
</feature>
<evidence type="ECO:0008006" key="4">
    <source>
        <dbReference type="Google" id="ProtNLM"/>
    </source>
</evidence>
<name>A0ABD6GBY4_AGRVI</name>
<evidence type="ECO:0000313" key="2">
    <source>
        <dbReference type="EMBL" id="MUP03811.1"/>
    </source>
</evidence>
<evidence type="ECO:0000256" key="1">
    <source>
        <dbReference type="SAM" id="Phobius"/>
    </source>
</evidence>
<feature type="transmembrane region" description="Helical" evidence="1">
    <location>
        <begin position="29"/>
        <end position="48"/>
    </location>
</feature>
<proteinExistence type="predicted"/>
<feature type="transmembrane region" description="Helical" evidence="1">
    <location>
        <begin position="317"/>
        <end position="337"/>
    </location>
</feature>
<feature type="transmembrane region" description="Helical" evidence="1">
    <location>
        <begin position="118"/>
        <end position="144"/>
    </location>
</feature>
<feature type="transmembrane region" description="Helical" evidence="1">
    <location>
        <begin position="233"/>
        <end position="249"/>
    </location>
</feature>
<feature type="transmembrane region" description="Helical" evidence="1">
    <location>
        <begin position="426"/>
        <end position="445"/>
    </location>
</feature>
<dbReference type="EMBL" id="MBEV02000002">
    <property type="protein sequence ID" value="MUP03811.1"/>
    <property type="molecule type" value="Genomic_DNA"/>
</dbReference>
<accession>A0ABD6GBY4</accession>
<protein>
    <recommendedName>
        <fullName evidence="4">GtrA family protein</fullName>
    </recommendedName>
</protein>
<feature type="transmembrane region" description="Helical" evidence="1">
    <location>
        <begin position="177"/>
        <end position="197"/>
    </location>
</feature>
<feature type="transmembrane region" description="Helical" evidence="1">
    <location>
        <begin position="403"/>
        <end position="420"/>
    </location>
</feature>
<sequence>MTSSSSLPASSASSLVTAPGTAPRLLPVMLGYCLLVIVVLCATTLPFAKDYVGADNDDAMRLIEVRDYLAGQGWFDMMQYRLGLSPGTLMHWSRLIDWPIATLIRLAGIWFAPHTAEAVALAIWPLLWTVPVMLSFGAAGWALGGRVTMHLALCLSALYLLTSNRFLPGAIDHHNVQIALVAFLTAVLSTAAPRVQASNQSEPRSRTRSSTLFTLAGAAAAVALAIGAETTPLIATACAIVALLWAWHGKAMRACAMAYSLSLALSVTLLFVATVPAQSYRTVTCDNLSFGFYALTAIGGGLLFSAAAFASRFPAGVRLLLLLVIGASVGLSALIVAPQCLGNPLANLDPMLVTLWLNNVGEARSILAMAQQEPGTLGGFYAVGLFGLLVCLTQVWRKNQMEAHLALALLLAVSVGVALIQVRGAMFSNLIPILPLALLVADLRGRAMLRPARILSSLAYIASILLSVPSVWAIAGTLAVEGTARLKLQTRSGPASQDASRDCSSEKALAQLAGLAQLTSLAPTTVAAPSESGTSILRFTSHRILTAPYHRNQAGMLTELHIGLSTPPDALAFLVGAHVGILAFCPSDAQTRQLIALKPDGLYADLNRNRVPDYLQPLAADSQSGLRIFVVKPQP</sequence>
<feature type="transmembrane region" description="Helical" evidence="1">
    <location>
        <begin position="209"/>
        <end position="227"/>
    </location>
</feature>
<dbReference type="AlphaFoldDB" id="A0ABD6GBY4"/>
<comment type="caution">
    <text evidence="2">The sequence shown here is derived from an EMBL/GenBank/DDBJ whole genome shotgun (WGS) entry which is preliminary data.</text>
</comment>
<organism evidence="2 3">
    <name type="scientific">Agrobacterium vitis</name>
    <name type="common">Rhizobium vitis</name>
    <dbReference type="NCBI Taxonomy" id="373"/>
    <lineage>
        <taxon>Bacteria</taxon>
        <taxon>Pseudomonadati</taxon>
        <taxon>Pseudomonadota</taxon>
        <taxon>Alphaproteobacteria</taxon>
        <taxon>Hyphomicrobiales</taxon>
        <taxon>Rhizobiaceae</taxon>
        <taxon>Rhizobium/Agrobacterium group</taxon>
        <taxon>Agrobacterium</taxon>
    </lineage>
</organism>
<keyword evidence="1" id="KW-0812">Transmembrane</keyword>
<feature type="transmembrane region" description="Helical" evidence="1">
    <location>
        <begin position="457"/>
        <end position="480"/>
    </location>
</feature>